<evidence type="ECO:0000256" key="1">
    <source>
        <dbReference type="SAM" id="SignalP"/>
    </source>
</evidence>
<organism evidence="2 3">
    <name type="scientific">Vibrio algarum</name>
    <dbReference type="NCBI Taxonomy" id="3020714"/>
    <lineage>
        <taxon>Bacteria</taxon>
        <taxon>Pseudomonadati</taxon>
        <taxon>Pseudomonadota</taxon>
        <taxon>Gammaproteobacteria</taxon>
        <taxon>Vibrionales</taxon>
        <taxon>Vibrionaceae</taxon>
        <taxon>Vibrio</taxon>
    </lineage>
</organism>
<evidence type="ECO:0000313" key="2">
    <source>
        <dbReference type="EMBL" id="MDB1125959.1"/>
    </source>
</evidence>
<comment type="caution">
    <text evidence="2">The sequence shown here is derived from an EMBL/GenBank/DDBJ whole genome shotgun (WGS) entry which is preliminary data.</text>
</comment>
<accession>A0ABT4YWJ6</accession>
<feature type="signal peptide" evidence="1">
    <location>
        <begin position="1"/>
        <end position="23"/>
    </location>
</feature>
<proteinExistence type="predicted"/>
<sequence length="174" mass="19218">MKIKYLVVGLSSMLAVSSLNVAAQTIHFSPEIKTGPYVGSGLSGYGFQLGVKDIFGLESLYLSYSDTNAEFINIDQDQITTYRVGGQFQIIEYPQMSLQVEAGYATYEGERDYIFYGKRSLKQEGVSTSVSWAIGFNKYVAFRAGIDISYLDKSSTFLSSSFVPTFSTGIILTF</sequence>
<keyword evidence="3" id="KW-1185">Reference proteome</keyword>
<evidence type="ECO:0008006" key="4">
    <source>
        <dbReference type="Google" id="ProtNLM"/>
    </source>
</evidence>
<evidence type="ECO:0000313" key="3">
    <source>
        <dbReference type="Proteomes" id="UP001210678"/>
    </source>
</evidence>
<dbReference type="EMBL" id="JAQLOI010000003">
    <property type="protein sequence ID" value="MDB1125959.1"/>
    <property type="molecule type" value="Genomic_DNA"/>
</dbReference>
<dbReference type="RefSeq" id="WP_272140149.1">
    <property type="nucleotide sequence ID" value="NZ_JAQLOI010000003.1"/>
</dbReference>
<protein>
    <recommendedName>
        <fullName evidence="4">Outer membrane protein beta-barrel domain-containing protein</fullName>
    </recommendedName>
</protein>
<gene>
    <name evidence="2" type="ORF">PGX00_20750</name>
</gene>
<keyword evidence="1" id="KW-0732">Signal</keyword>
<reference evidence="2 3" key="1">
    <citation type="submission" date="2023-01" db="EMBL/GenBank/DDBJ databases">
        <title>Vibrio sp. KJ40-1 sp.nov, isolated from marine algae.</title>
        <authorList>
            <person name="Butt M."/>
            <person name="Kim J.M.J."/>
            <person name="Jeon C.O.C."/>
        </authorList>
    </citation>
    <scope>NUCLEOTIDE SEQUENCE [LARGE SCALE GENOMIC DNA]</scope>
    <source>
        <strain evidence="2 3">KJ40-1</strain>
    </source>
</reference>
<feature type="chain" id="PRO_5046704370" description="Outer membrane protein beta-barrel domain-containing protein" evidence="1">
    <location>
        <begin position="24"/>
        <end position="174"/>
    </location>
</feature>
<name>A0ABT4YWJ6_9VIBR</name>
<dbReference type="Proteomes" id="UP001210678">
    <property type="component" value="Unassembled WGS sequence"/>
</dbReference>